<accession>A0A549YL84</accession>
<dbReference type="SUPFAM" id="SSF54285">
    <property type="entry name" value="MoaD/ThiS"/>
    <property type="match status" value="1"/>
</dbReference>
<dbReference type="Pfam" id="PF02597">
    <property type="entry name" value="ThiS"/>
    <property type="match status" value="1"/>
</dbReference>
<dbReference type="InterPro" id="IPR012675">
    <property type="entry name" value="Beta-grasp_dom_sf"/>
</dbReference>
<evidence type="ECO:0000313" key="1">
    <source>
        <dbReference type="EMBL" id="TMN20743.1"/>
    </source>
</evidence>
<dbReference type="NCBIfam" id="TIGR01683">
    <property type="entry name" value="thiS"/>
    <property type="match status" value="1"/>
</dbReference>
<reference evidence="1 3" key="1">
    <citation type="submission" date="2019-05" db="EMBL/GenBank/DDBJ databases">
        <title>Genomic analysis of Lentibacillus sp. NKC220-2.</title>
        <authorList>
            <person name="Oh Y.J."/>
        </authorList>
    </citation>
    <scope>NUCLEOTIDE SEQUENCE [LARGE SCALE GENOMIC DNA]</scope>
    <source>
        <strain evidence="1 3">NKC220-2</strain>
    </source>
</reference>
<name>A0A549YL84_9BACI</name>
<dbReference type="Proteomes" id="UP000306980">
    <property type="component" value="Unassembled WGS sequence"/>
</dbReference>
<proteinExistence type="predicted"/>
<dbReference type="EMBL" id="VCIA01000001">
    <property type="protein sequence ID" value="TMN20743.1"/>
    <property type="molecule type" value="Genomic_DNA"/>
</dbReference>
<evidence type="ECO:0000313" key="3">
    <source>
        <dbReference type="Proteomes" id="UP000306980"/>
    </source>
</evidence>
<dbReference type="CDD" id="cd00565">
    <property type="entry name" value="Ubl_ThiS"/>
    <property type="match status" value="1"/>
</dbReference>
<sequence length="67" mass="7375">MKLNVNGNEIHVPETVKTIEDVKLHLNITNPGVIVEHNGDILEKSTHVDKQITDGDKIEFVQFVGGG</sequence>
<dbReference type="EMBL" id="VJMZ01000001">
    <property type="protein sequence ID" value="TRM12638.1"/>
    <property type="molecule type" value="Genomic_DNA"/>
</dbReference>
<comment type="caution">
    <text evidence="2">The sequence shown here is derived from an EMBL/GenBank/DDBJ whole genome shotgun (WGS) entry which is preliminary data.</text>
</comment>
<evidence type="ECO:0000313" key="2">
    <source>
        <dbReference type="EMBL" id="TRM12638.1"/>
    </source>
</evidence>
<protein>
    <submittedName>
        <fullName evidence="2">Sulfur carrier protein ThiS</fullName>
    </submittedName>
</protein>
<dbReference type="InterPro" id="IPR016155">
    <property type="entry name" value="Mopterin_synth/thiamin_S_b"/>
</dbReference>
<dbReference type="PANTHER" id="PTHR34472">
    <property type="entry name" value="SULFUR CARRIER PROTEIN THIS"/>
    <property type="match status" value="1"/>
</dbReference>
<dbReference type="Proteomes" id="UP000319280">
    <property type="component" value="Unassembled WGS sequence"/>
</dbReference>
<keyword evidence="4" id="KW-1185">Reference proteome</keyword>
<accession>A0A5S3R6F7</accession>
<dbReference type="RefSeq" id="WP_138600341.1">
    <property type="nucleotide sequence ID" value="NZ_VCIA01000001.1"/>
</dbReference>
<dbReference type="InterPro" id="IPR003749">
    <property type="entry name" value="ThiS/MoaD-like"/>
</dbReference>
<gene>
    <name evidence="2" type="primary">thiS</name>
    <name evidence="1" type="ORF">FFL34_00415</name>
    <name evidence="2" type="ORF">FH966_13530</name>
</gene>
<organism evidence="2 4">
    <name type="scientific">Lentibacillus cibarius</name>
    <dbReference type="NCBI Taxonomy" id="2583219"/>
    <lineage>
        <taxon>Bacteria</taxon>
        <taxon>Bacillati</taxon>
        <taxon>Bacillota</taxon>
        <taxon>Bacilli</taxon>
        <taxon>Bacillales</taxon>
        <taxon>Bacillaceae</taxon>
        <taxon>Lentibacillus</taxon>
    </lineage>
</organism>
<dbReference type="PANTHER" id="PTHR34472:SF1">
    <property type="entry name" value="SULFUR CARRIER PROTEIN THIS"/>
    <property type="match status" value="1"/>
</dbReference>
<dbReference type="Gene3D" id="3.10.20.30">
    <property type="match status" value="1"/>
</dbReference>
<reference evidence="2 4" key="2">
    <citation type="submission" date="2019-07" db="EMBL/GenBank/DDBJ databases">
        <title>Genomic analysis of Lentibacillus sp. NKC851-2.</title>
        <authorList>
            <person name="Oh Y.J."/>
        </authorList>
    </citation>
    <scope>NUCLEOTIDE SEQUENCE [LARGE SCALE GENOMIC DNA]</scope>
    <source>
        <strain evidence="2 4">NKC851-2</strain>
    </source>
</reference>
<evidence type="ECO:0000313" key="4">
    <source>
        <dbReference type="Proteomes" id="UP000319280"/>
    </source>
</evidence>
<dbReference type="AlphaFoldDB" id="A0A549YL84"/>
<dbReference type="OrthoDB" id="9798559at2"/>
<dbReference type="InterPro" id="IPR010035">
    <property type="entry name" value="Thi_S"/>
</dbReference>